<organism evidence="5 6">
    <name type="scientific">Bacteroides fragilis 3_1_12</name>
    <dbReference type="NCBI Taxonomy" id="457424"/>
    <lineage>
        <taxon>Bacteria</taxon>
        <taxon>Pseudomonadati</taxon>
        <taxon>Bacteroidota</taxon>
        <taxon>Bacteroidia</taxon>
        <taxon>Bacteroidales</taxon>
        <taxon>Bacteroidaceae</taxon>
        <taxon>Bacteroides</taxon>
    </lineage>
</organism>
<gene>
    <name evidence="5" type="ORF">BFAG_03120</name>
</gene>
<keyword evidence="6" id="KW-1185">Reference proteome</keyword>
<evidence type="ECO:0000313" key="6">
    <source>
        <dbReference type="Proteomes" id="UP000005101"/>
    </source>
</evidence>
<dbReference type="InterPro" id="IPR011256">
    <property type="entry name" value="Reg_factor_effector_dom_sf"/>
</dbReference>
<dbReference type="Proteomes" id="UP000005101">
    <property type="component" value="Unassembled WGS sequence"/>
</dbReference>
<dbReference type="PROSITE" id="PS01124">
    <property type="entry name" value="HTH_ARAC_FAMILY_2"/>
    <property type="match status" value="1"/>
</dbReference>
<keyword evidence="1" id="KW-0805">Transcription regulation</keyword>
<evidence type="ECO:0000313" key="5">
    <source>
        <dbReference type="EMBL" id="EFR54422.1"/>
    </source>
</evidence>
<dbReference type="Pfam" id="PF06445">
    <property type="entry name" value="GyrI-like"/>
    <property type="match status" value="1"/>
</dbReference>
<dbReference type="SMART" id="SM00342">
    <property type="entry name" value="HTH_ARAC"/>
    <property type="match status" value="1"/>
</dbReference>
<dbReference type="SUPFAM" id="SSF46689">
    <property type="entry name" value="Homeodomain-like"/>
    <property type="match status" value="2"/>
</dbReference>
<evidence type="ECO:0000256" key="1">
    <source>
        <dbReference type="ARBA" id="ARBA00023015"/>
    </source>
</evidence>
<dbReference type="InterPro" id="IPR010499">
    <property type="entry name" value="AraC_E-bd"/>
</dbReference>
<dbReference type="SMART" id="SM00871">
    <property type="entry name" value="AraC_E_bind"/>
    <property type="match status" value="1"/>
</dbReference>
<reference evidence="5 6" key="1">
    <citation type="submission" date="2008-12" db="EMBL/GenBank/DDBJ databases">
        <title>Annotation of Bacteroides fragilis strain 3_1_12.</title>
        <authorList>
            <consortium name="The Broad Institute Genome Sequencing Platform"/>
            <person name="Ward D."/>
            <person name="Young S.K."/>
            <person name="Kodira C.D."/>
            <person name="Zeng Q."/>
            <person name="Koehrsen M."/>
            <person name="Alvarado L."/>
            <person name="Berlin A."/>
            <person name="Borenstein D."/>
            <person name="Chen Z."/>
            <person name="Engels R."/>
            <person name="Freedman E."/>
            <person name="Gellesch M."/>
            <person name="Goldberg J."/>
            <person name="Griggs A."/>
            <person name="Gujja S."/>
            <person name="Heiman D."/>
            <person name="Hepburn T."/>
            <person name="Howarth C."/>
            <person name="Jen D."/>
            <person name="Larson L."/>
            <person name="Lewis B."/>
            <person name="Mehta T."/>
            <person name="Park D."/>
            <person name="Pearson M."/>
            <person name="Roberts A."/>
            <person name="Saif S."/>
            <person name="Shea T."/>
            <person name="Shenoy N."/>
            <person name="Sisk P."/>
            <person name="Stolte C."/>
            <person name="Sykes S."/>
            <person name="Walk T."/>
            <person name="White J."/>
            <person name="Yandava C."/>
            <person name="Allen-Vercoe E."/>
            <person name="Strauss J."/>
            <person name="Ambrose C."/>
            <person name="Lander E."/>
            <person name="Nusbaum C."/>
            <person name="Galagan J."/>
            <person name="Birren B."/>
        </authorList>
    </citation>
    <scope>NUCLEOTIDE SEQUENCE [LARGE SCALE GENOMIC DNA]</scope>
    <source>
        <strain evidence="5 6">3_1_12</strain>
    </source>
</reference>
<feature type="domain" description="HTH araC/xylS-type" evidence="4">
    <location>
        <begin position="30"/>
        <end position="129"/>
    </location>
</feature>
<evidence type="ECO:0000256" key="3">
    <source>
        <dbReference type="ARBA" id="ARBA00023163"/>
    </source>
</evidence>
<dbReference type="Gene3D" id="1.10.10.60">
    <property type="entry name" value="Homeodomain-like"/>
    <property type="match status" value="2"/>
</dbReference>
<sequence>MIFRTYFCPPKQTGMNIQERSRIEYHSRINRVMDFIDRNLEQPIELKDIAAVANFSPFHFHRIFTFLIGETPTDYIQRLRVEKAAWKLQKDPFPSITEIAYSCGFGSTSLFCRTFKKYFGITPTQFSRTDKPVYVFEGNLFSKNGQAIRKNMTHSAVANFDLCGVKLKQLYFMESIVEVKEMPEMKAIYCRHIGPFHLIGQAYAKLGQWATPRGLYTPNVTKTATVTHDDPSITDEDKIRQSACIIVDKEVKVEGEIGKMTIPGGQYAVGHFELGMDEFQKAWNTMCHWFTESGYQQGDGCAYELYHNDYTTHPQKKHIVDICIPVKPL</sequence>
<name>A0ABN0BNF2_BACFG</name>
<dbReference type="InterPro" id="IPR018060">
    <property type="entry name" value="HTH_AraC"/>
</dbReference>
<dbReference type="SUPFAM" id="SSF55136">
    <property type="entry name" value="Probable bacterial effector-binding domain"/>
    <property type="match status" value="1"/>
</dbReference>
<evidence type="ECO:0000259" key="4">
    <source>
        <dbReference type="PROSITE" id="PS01124"/>
    </source>
</evidence>
<keyword evidence="3" id="KW-0804">Transcription</keyword>
<dbReference type="InterPro" id="IPR018062">
    <property type="entry name" value="HTH_AraC-typ_CS"/>
</dbReference>
<evidence type="ECO:0000256" key="2">
    <source>
        <dbReference type="ARBA" id="ARBA00023125"/>
    </source>
</evidence>
<dbReference type="Pfam" id="PF12833">
    <property type="entry name" value="HTH_18"/>
    <property type="match status" value="1"/>
</dbReference>
<dbReference type="InterPro" id="IPR009057">
    <property type="entry name" value="Homeodomain-like_sf"/>
</dbReference>
<accession>A0ABN0BNF2</accession>
<dbReference type="PANTHER" id="PTHR40055">
    <property type="entry name" value="TRANSCRIPTIONAL REGULATOR YGIV-RELATED"/>
    <property type="match status" value="1"/>
</dbReference>
<dbReference type="PANTHER" id="PTHR40055:SF1">
    <property type="entry name" value="TRANSCRIPTIONAL REGULATOR YGIV-RELATED"/>
    <property type="match status" value="1"/>
</dbReference>
<protein>
    <submittedName>
        <fullName evidence="5">Transcriptional regulator, effector binding domain protein</fullName>
    </submittedName>
</protein>
<dbReference type="Gene3D" id="3.20.80.10">
    <property type="entry name" value="Regulatory factor, effector binding domain"/>
    <property type="match status" value="1"/>
</dbReference>
<dbReference type="InterPro" id="IPR020449">
    <property type="entry name" value="Tscrpt_reg_AraC-type_HTH"/>
</dbReference>
<dbReference type="PROSITE" id="PS00041">
    <property type="entry name" value="HTH_ARAC_FAMILY_1"/>
    <property type="match status" value="1"/>
</dbReference>
<dbReference type="EMBL" id="EQ973215">
    <property type="protein sequence ID" value="EFR54422.1"/>
    <property type="molecule type" value="Genomic_DNA"/>
</dbReference>
<dbReference type="InterPro" id="IPR029442">
    <property type="entry name" value="GyrI-like"/>
</dbReference>
<dbReference type="PRINTS" id="PR00032">
    <property type="entry name" value="HTHARAC"/>
</dbReference>
<dbReference type="InterPro" id="IPR050908">
    <property type="entry name" value="SmbC-like"/>
</dbReference>
<proteinExistence type="predicted"/>
<keyword evidence="2" id="KW-0238">DNA-binding</keyword>